<evidence type="ECO:0000313" key="2">
    <source>
        <dbReference type="EMBL" id="VDD77218.1"/>
    </source>
</evidence>
<keyword evidence="3" id="KW-1185">Reference proteome</keyword>
<dbReference type="EMBL" id="UXSR01000676">
    <property type="protein sequence ID" value="VDD77218.1"/>
    <property type="molecule type" value="Genomic_DNA"/>
</dbReference>
<dbReference type="WBParaSite" id="MCOS_0000322001-mRNA-1">
    <property type="protein sequence ID" value="MCOS_0000322001-mRNA-1"/>
    <property type="gene ID" value="MCOS_0000322001"/>
</dbReference>
<reference evidence="4" key="1">
    <citation type="submission" date="2017-02" db="UniProtKB">
        <authorList>
            <consortium name="WormBaseParasite"/>
        </authorList>
    </citation>
    <scope>IDENTIFICATION</scope>
</reference>
<name>A0A0R3U8K9_MESCO</name>
<evidence type="ECO:0000313" key="4">
    <source>
        <dbReference type="WBParaSite" id="MCOS_0000322001-mRNA-1"/>
    </source>
</evidence>
<dbReference type="Proteomes" id="UP000267029">
    <property type="component" value="Unassembled WGS sequence"/>
</dbReference>
<evidence type="ECO:0000256" key="1">
    <source>
        <dbReference type="SAM" id="MobiDB-lite"/>
    </source>
</evidence>
<feature type="region of interest" description="Disordered" evidence="1">
    <location>
        <begin position="225"/>
        <end position="263"/>
    </location>
</feature>
<evidence type="ECO:0000313" key="3">
    <source>
        <dbReference type="Proteomes" id="UP000267029"/>
    </source>
</evidence>
<protein>
    <submittedName>
        <fullName evidence="4">Reverse transcriptase domain-containing protein</fullName>
    </submittedName>
</protein>
<feature type="region of interest" description="Disordered" evidence="1">
    <location>
        <begin position="302"/>
        <end position="370"/>
    </location>
</feature>
<sequence>IVSDPKSFPDELLISDFKLILGDTNILSTWGGSGGDGVGEISGGMQISSLSVRVSLNPCAGEWVFGWVCGWEDKVRRREDQHGKHLLVLVVSGARGHTNSHTRTALHASQDRIVGPTAGRLPSFHLCPPTCYLRYDVPATAGSTSCHKPYSNWGRGNSRTAQPEPPRLHPILLLPTMSHPVPPRGLRKSRQLRLQSVEQWINGISSDSPTYRQIALPQIDISSDSESFSDELSDSDHSATCGDTSVPSISDDDNDDDDWNCKGEEKDDYYMQQEQHLQEGYASSGDDGGSIYQLPTRIESYHDAMPPRNTTTAPRVNHLPPPPTPRRGGSNYQSPTHIRHYHGATPPRSPPFPYDRSSRDRSPLQRTSNRLSGEYKAWNVGKLHRDNFADGKSSRLHEASLRMSCPKSQARRAVRNMQKMMKRLDVGCHRTDYGTA</sequence>
<organism evidence="4">
    <name type="scientific">Mesocestoides corti</name>
    <name type="common">Flatworm</name>
    <dbReference type="NCBI Taxonomy" id="53468"/>
    <lineage>
        <taxon>Eukaryota</taxon>
        <taxon>Metazoa</taxon>
        <taxon>Spiralia</taxon>
        <taxon>Lophotrochozoa</taxon>
        <taxon>Platyhelminthes</taxon>
        <taxon>Cestoda</taxon>
        <taxon>Eucestoda</taxon>
        <taxon>Cyclophyllidea</taxon>
        <taxon>Mesocestoididae</taxon>
        <taxon>Mesocestoides</taxon>
    </lineage>
</organism>
<dbReference type="AlphaFoldDB" id="A0A0R3U8K9"/>
<proteinExistence type="predicted"/>
<reference evidence="2 3" key="2">
    <citation type="submission" date="2018-10" db="EMBL/GenBank/DDBJ databases">
        <authorList>
            <consortium name="Pathogen Informatics"/>
        </authorList>
    </citation>
    <scope>NUCLEOTIDE SEQUENCE [LARGE SCALE GENOMIC DNA]</scope>
</reference>
<accession>A0A0R3U8K9</accession>
<gene>
    <name evidence="2" type="ORF">MCOS_LOCUS3221</name>
</gene>